<dbReference type="Proteomes" id="UP000837857">
    <property type="component" value="Chromosome 16"/>
</dbReference>
<name>A0ABN8I4N5_9NEOP</name>
<organism evidence="1 2">
    <name type="scientific">Iphiclides podalirius</name>
    <name type="common">scarce swallowtail</name>
    <dbReference type="NCBI Taxonomy" id="110791"/>
    <lineage>
        <taxon>Eukaryota</taxon>
        <taxon>Metazoa</taxon>
        <taxon>Ecdysozoa</taxon>
        <taxon>Arthropoda</taxon>
        <taxon>Hexapoda</taxon>
        <taxon>Insecta</taxon>
        <taxon>Pterygota</taxon>
        <taxon>Neoptera</taxon>
        <taxon>Endopterygota</taxon>
        <taxon>Lepidoptera</taxon>
        <taxon>Glossata</taxon>
        <taxon>Ditrysia</taxon>
        <taxon>Papilionoidea</taxon>
        <taxon>Papilionidae</taxon>
        <taxon>Papilioninae</taxon>
        <taxon>Iphiclides</taxon>
    </lineage>
</organism>
<sequence>MPMFYPITIHYESGRPMDNIVQRLDNVAKDPWVFESLVYDELRPGVSTTPETNILLKEEFQVLRKVARIMTLLGKQIYYNRKGLPDAMEHRPVRFEDFINEPWNFEDYTSMAYHDSTVGSTTSAATNSIVPTTTATINKDELQTLKKVARILAGLGNEVHNKSTTLPETTEHSTIEFEDLTRESWNFDDYTSVASEDMKIDATSTPTSTVVQEMRDLKKDICKRIESIENNKHTTVTFEDVTTVSSTINTSTSKTREESTIASINTSSSASTTITGSEIVAKDIIKALRKVSKILVILGEQVIPEIIGETSVINNLQQKP</sequence>
<accession>A0ABN8I4N5</accession>
<evidence type="ECO:0000313" key="2">
    <source>
        <dbReference type="Proteomes" id="UP000837857"/>
    </source>
</evidence>
<keyword evidence="2" id="KW-1185">Reference proteome</keyword>
<dbReference type="EMBL" id="OW152828">
    <property type="protein sequence ID" value="CAH2046135.1"/>
    <property type="molecule type" value="Genomic_DNA"/>
</dbReference>
<proteinExistence type="predicted"/>
<feature type="non-terminal residue" evidence="1">
    <location>
        <position position="1"/>
    </location>
</feature>
<protein>
    <submittedName>
        <fullName evidence="1">Uncharacterized protein</fullName>
    </submittedName>
</protein>
<gene>
    <name evidence="1" type="ORF">IPOD504_LOCUS5382</name>
</gene>
<evidence type="ECO:0000313" key="1">
    <source>
        <dbReference type="EMBL" id="CAH2046135.1"/>
    </source>
</evidence>
<reference evidence="1" key="1">
    <citation type="submission" date="2022-03" db="EMBL/GenBank/DDBJ databases">
        <authorList>
            <person name="Martin H S."/>
        </authorList>
    </citation>
    <scope>NUCLEOTIDE SEQUENCE</scope>
</reference>